<name>W7ILW9_9PSEU</name>
<dbReference type="EMBL" id="AYXG01000100">
    <property type="protein sequence ID" value="EWC61905.1"/>
    <property type="molecule type" value="Genomic_DNA"/>
</dbReference>
<keyword evidence="2" id="KW-1185">Reference proteome</keyword>
<protein>
    <submittedName>
        <fullName evidence="1">Uncharacterized protein</fullName>
    </submittedName>
</protein>
<proteinExistence type="predicted"/>
<dbReference type="RefSeq" id="WP_161784464.1">
    <property type="nucleotide sequence ID" value="NZ_AYXG01000100.1"/>
</dbReference>
<evidence type="ECO:0000313" key="1">
    <source>
        <dbReference type="EMBL" id="EWC61905.1"/>
    </source>
</evidence>
<dbReference type="AlphaFoldDB" id="W7ILW9"/>
<accession>W7ILW9</accession>
<sequence length="53" mass="5778">MTDNAPGPPPCPNPCTGCTQLAATAARIEDVLQTIALDISEFKNKWERSTEQF</sequence>
<gene>
    <name evidence="1" type="ORF">UO65_2838</name>
</gene>
<organism evidence="1 2">
    <name type="scientific">Actinokineospora spheciospongiae</name>
    <dbReference type="NCBI Taxonomy" id="909613"/>
    <lineage>
        <taxon>Bacteria</taxon>
        <taxon>Bacillati</taxon>
        <taxon>Actinomycetota</taxon>
        <taxon>Actinomycetes</taxon>
        <taxon>Pseudonocardiales</taxon>
        <taxon>Pseudonocardiaceae</taxon>
        <taxon>Actinokineospora</taxon>
    </lineage>
</organism>
<reference evidence="1 2" key="1">
    <citation type="journal article" date="2014" name="Genome Announc.">
        <title>Draft Genome Sequence of the Antitrypanosomally Active Sponge-Associated Bacterium Actinokineospora sp. Strain EG49.</title>
        <authorList>
            <person name="Harjes J."/>
            <person name="Ryu T."/>
            <person name="Abdelmohsen U.R."/>
            <person name="Moitinho-Silva L."/>
            <person name="Horn H."/>
            <person name="Ravasi T."/>
            <person name="Hentschel U."/>
        </authorList>
    </citation>
    <scope>NUCLEOTIDE SEQUENCE [LARGE SCALE GENOMIC DNA]</scope>
    <source>
        <strain evidence="1 2">EG49</strain>
    </source>
</reference>
<dbReference type="Proteomes" id="UP000019277">
    <property type="component" value="Unassembled WGS sequence"/>
</dbReference>
<evidence type="ECO:0000313" key="2">
    <source>
        <dbReference type="Proteomes" id="UP000019277"/>
    </source>
</evidence>
<comment type="caution">
    <text evidence="1">The sequence shown here is derived from an EMBL/GenBank/DDBJ whole genome shotgun (WGS) entry which is preliminary data.</text>
</comment>